<gene>
    <name evidence="1" type="ORF">RFN28_11855</name>
</gene>
<organism evidence="1 2">
    <name type="scientific">Mesorhizobium album</name>
    <dbReference type="NCBI Taxonomy" id="3072314"/>
    <lineage>
        <taxon>Bacteria</taxon>
        <taxon>Pseudomonadati</taxon>
        <taxon>Pseudomonadota</taxon>
        <taxon>Alphaproteobacteria</taxon>
        <taxon>Hyphomicrobiales</taxon>
        <taxon>Phyllobacteriaceae</taxon>
        <taxon>Mesorhizobium</taxon>
    </lineage>
</organism>
<proteinExistence type="predicted"/>
<protein>
    <submittedName>
        <fullName evidence="1">Uncharacterized protein</fullName>
    </submittedName>
</protein>
<keyword evidence="2" id="KW-1185">Reference proteome</keyword>
<sequence>MKAQHSSIGHDPSSSNVAGAIFAHPRRHFIGRDGGRPPVISLVEPMRHIADKMQIWRRNFLSIFSGCAQFGGRLRMVSRQIEQLKG</sequence>
<evidence type="ECO:0000313" key="1">
    <source>
        <dbReference type="EMBL" id="MDX8479165.1"/>
    </source>
</evidence>
<comment type="caution">
    <text evidence="1">The sequence shown here is derived from an EMBL/GenBank/DDBJ whole genome shotgun (WGS) entry which is preliminary data.</text>
</comment>
<evidence type="ECO:0000313" key="2">
    <source>
        <dbReference type="Proteomes" id="UP001287059"/>
    </source>
</evidence>
<dbReference type="EMBL" id="JAVIIW010000011">
    <property type="protein sequence ID" value="MDX8479165.1"/>
    <property type="molecule type" value="Genomic_DNA"/>
</dbReference>
<name>A0ABU4XZ71_9HYPH</name>
<reference evidence="1 2" key="1">
    <citation type="submission" date="2023-08" db="EMBL/GenBank/DDBJ databases">
        <title>Implementing the SeqCode for naming new Mesorhizobium species isolated from Vachellia karroo root nodules.</title>
        <authorList>
            <person name="Van Lill M."/>
        </authorList>
    </citation>
    <scope>NUCLEOTIDE SEQUENCE [LARGE SCALE GENOMIC DNA]</scope>
    <source>
        <strain evidence="1 2">VK24D</strain>
    </source>
</reference>
<dbReference type="Proteomes" id="UP001287059">
    <property type="component" value="Unassembled WGS sequence"/>
</dbReference>
<dbReference type="RefSeq" id="WP_320287525.1">
    <property type="nucleotide sequence ID" value="NZ_JAVIIW010000011.1"/>
</dbReference>
<accession>A0ABU4XZ71</accession>